<accession>A0A3M6UCL0</accession>
<evidence type="ECO:0000313" key="1">
    <source>
        <dbReference type="EMBL" id="RMX51381.1"/>
    </source>
</evidence>
<comment type="caution">
    <text evidence="1">The sequence shown here is derived from an EMBL/GenBank/DDBJ whole genome shotgun (WGS) entry which is preliminary data.</text>
</comment>
<organism evidence="1 2">
    <name type="scientific">Pocillopora damicornis</name>
    <name type="common">Cauliflower coral</name>
    <name type="synonym">Millepora damicornis</name>
    <dbReference type="NCBI Taxonomy" id="46731"/>
    <lineage>
        <taxon>Eukaryota</taxon>
        <taxon>Metazoa</taxon>
        <taxon>Cnidaria</taxon>
        <taxon>Anthozoa</taxon>
        <taxon>Hexacorallia</taxon>
        <taxon>Scleractinia</taxon>
        <taxon>Astrocoeniina</taxon>
        <taxon>Pocilloporidae</taxon>
        <taxon>Pocillopora</taxon>
    </lineage>
</organism>
<dbReference type="EMBL" id="RCHS01001803">
    <property type="protein sequence ID" value="RMX51381.1"/>
    <property type="molecule type" value="Genomic_DNA"/>
</dbReference>
<protein>
    <submittedName>
        <fullName evidence="1">Uncharacterized protein</fullName>
    </submittedName>
</protein>
<gene>
    <name evidence="1" type="ORF">pdam_00011346</name>
</gene>
<evidence type="ECO:0000313" key="2">
    <source>
        <dbReference type="Proteomes" id="UP000275408"/>
    </source>
</evidence>
<dbReference type="AlphaFoldDB" id="A0A3M6UCL0"/>
<name>A0A3M6UCL0_POCDA</name>
<keyword evidence="2" id="KW-1185">Reference proteome</keyword>
<proteinExistence type="predicted"/>
<reference evidence="1 2" key="1">
    <citation type="journal article" date="2018" name="Sci. Rep.">
        <title>Comparative analysis of the Pocillopora damicornis genome highlights role of immune system in coral evolution.</title>
        <authorList>
            <person name="Cunning R."/>
            <person name="Bay R.A."/>
            <person name="Gillette P."/>
            <person name="Baker A.C."/>
            <person name="Traylor-Knowles N."/>
        </authorList>
    </citation>
    <scope>NUCLEOTIDE SEQUENCE [LARGE SCALE GENOMIC DNA]</scope>
    <source>
        <strain evidence="1">RSMAS</strain>
        <tissue evidence="1">Whole animal</tissue>
    </source>
</reference>
<sequence length="135" mass="15351">MSTSIADRPTAMLSWEKEAVQDLDCVYQSKSTPDRGDVDAVWQSMYEKGLKRKVSQFSLPPQGIEINGNSSDLNCIQKDTEPRRDLATIHLERARNLGKLGMDEGRRYRKRAYSANSCPGDQQHCHATRHHDFSI</sequence>
<dbReference type="Proteomes" id="UP000275408">
    <property type="component" value="Unassembled WGS sequence"/>
</dbReference>